<dbReference type="EMBL" id="BGPR01000012">
    <property type="protein sequence ID" value="GBL77497.1"/>
    <property type="molecule type" value="Genomic_DNA"/>
</dbReference>
<name>A0A4Y2AD25_ARAVE</name>
<reference evidence="1 2" key="1">
    <citation type="journal article" date="2019" name="Sci. Rep.">
        <title>Orb-weaving spider Araneus ventricosus genome elucidates the spidroin gene catalogue.</title>
        <authorList>
            <person name="Kono N."/>
            <person name="Nakamura H."/>
            <person name="Ohtoshi R."/>
            <person name="Moran D.A.P."/>
            <person name="Shinohara A."/>
            <person name="Yoshida Y."/>
            <person name="Fujiwara M."/>
            <person name="Mori M."/>
            <person name="Tomita M."/>
            <person name="Arakawa K."/>
        </authorList>
    </citation>
    <scope>NUCLEOTIDE SEQUENCE [LARGE SCALE GENOMIC DNA]</scope>
</reference>
<gene>
    <name evidence="1" type="ORF">AVEN_41880_1</name>
</gene>
<comment type="caution">
    <text evidence="1">The sequence shown here is derived from an EMBL/GenBank/DDBJ whole genome shotgun (WGS) entry which is preliminary data.</text>
</comment>
<dbReference type="Proteomes" id="UP000499080">
    <property type="component" value="Unassembled WGS sequence"/>
</dbReference>
<organism evidence="1 2">
    <name type="scientific">Araneus ventricosus</name>
    <name type="common">Orbweaver spider</name>
    <name type="synonym">Epeira ventricosa</name>
    <dbReference type="NCBI Taxonomy" id="182803"/>
    <lineage>
        <taxon>Eukaryota</taxon>
        <taxon>Metazoa</taxon>
        <taxon>Ecdysozoa</taxon>
        <taxon>Arthropoda</taxon>
        <taxon>Chelicerata</taxon>
        <taxon>Arachnida</taxon>
        <taxon>Araneae</taxon>
        <taxon>Araneomorphae</taxon>
        <taxon>Entelegynae</taxon>
        <taxon>Araneoidea</taxon>
        <taxon>Araneidae</taxon>
        <taxon>Araneus</taxon>
    </lineage>
</organism>
<evidence type="ECO:0000313" key="1">
    <source>
        <dbReference type="EMBL" id="GBL77497.1"/>
    </source>
</evidence>
<sequence>MKKKLKSADWPSRHVGEREIWAQCQSLTLFMFTRTFLSLLSLLTLEPTEDYLLQSGGKKRRRRSGTNLLHVLAAPTWFPPAPIVMQKAAVGLVFPARRAVIGRSQEEKETVGFWPAVSFAISNTTESPSLTETRPPKLPQGCSLAPIRSSLYPTRNDFY</sequence>
<proteinExistence type="predicted"/>
<dbReference type="AlphaFoldDB" id="A0A4Y2AD25"/>
<accession>A0A4Y2AD25</accession>
<protein>
    <submittedName>
        <fullName evidence="1">Uncharacterized protein</fullName>
    </submittedName>
</protein>
<evidence type="ECO:0000313" key="2">
    <source>
        <dbReference type="Proteomes" id="UP000499080"/>
    </source>
</evidence>
<keyword evidence="2" id="KW-1185">Reference proteome</keyword>